<evidence type="ECO:0000256" key="1">
    <source>
        <dbReference type="SAM" id="MobiDB-lite"/>
    </source>
</evidence>
<accession>A0A7J6T906</accession>
<dbReference type="EMBL" id="JABANO010012666">
    <property type="protein sequence ID" value="KAF4741421.1"/>
    <property type="molecule type" value="Genomic_DNA"/>
</dbReference>
<sequence>MMLASVSYDDYGDDEESLDGVPVVNDDPSIGGQGSSSSSSSSMSSSQHNTTYHHNIDDDDVYSEMGMTTKSEYVQSIRGHPTNASSVGVLLSPYNRIGDSYIALTTLDHRTALS</sequence>
<dbReference type="AlphaFoldDB" id="A0A7J6T906"/>
<dbReference type="Proteomes" id="UP000553632">
    <property type="component" value="Unassembled WGS sequence"/>
</dbReference>
<feature type="region of interest" description="Disordered" evidence="1">
    <location>
        <begin position="1"/>
        <end position="60"/>
    </location>
</feature>
<comment type="caution">
    <text evidence="2">The sequence shown here is derived from an EMBL/GenBank/DDBJ whole genome shotgun (WGS) entry which is preliminary data.</text>
</comment>
<gene>
    <name evidence="2" type="ORF">FOZ63_005297</name>
</gene>
<organism evidence="2 3">
    <name type="scientific">Perkinsus olseni</name>
    <name type="common">Perkinsus atlanticus</name>
    <dbReference type="NCBI Taxonomy" id="32597"/>
    <lineage>
        <taxon>Eukaryota</taxon>
        <taxon>Sar</taxon>
        <taxon>Alveolata</taxon>
        <taxon>Perkinsozoa</taxon>
        <taxon>Perkinsea</taxon>
        <taxon>Perkinsida</taxon>
        <taxon>Perkinsidae</taxon>
        <taxon>Perkinsus</taxon>
    </lineage>
</organism>
<keyword evidence="3" id="KW-1185">Reference proteome</keyword>
<reference evidence="2 3" key="1">
    <citation type="submission" date="2020-04" db="EMBL/GenBank/DDBJ databases">
        <title>Perkinsus olseni comparative genomics.</title>
        <authorList>
            <person name="Bogema D.R."/>
        </authorList>
    </citation>
    <scope>NUCLEOTIDE SEQUENCE [LARGE SCALE GENOMIC DNA]</scope>
    <source>
        <strain evidence="2 3">ATCC PRA-207</strain>
    </source>
</reference>
<name>A0A7J6T906_PEROL</name>
<protein>
    <submittedName>
        <fullName evidence="2">Uncharacterized protein</fullName>
    </submittedName>
</protein>
<evidence type="ECO:0000313" key="2">
    <source>
        <dbReference type="EMBL" id="KAF4741421.1"/>
    </source>
</evidence>
<proteinExistence type="predicted"/>
<evidence type="ECO:0000313" key="3">
    <source>
        <dbReference type="Proteomes" id="UP000553632"/>
    </source>
</evidence>
<feature type="compositionally biased region" description="Low complexity" evidence="1">
    <location>
        <begin position="35"/>
        <end position="46"/>
    </location>
</feature>